<keyword evidence="7" id="KW-0333">Golgi apparatus</keyword>
<evidence type="ECO:0000256" key="7">
    <source>
        <dbReference type="ARBA" id="ARBA00023034"/>
    </source>
</evidence>
<evidence type="ECO:0000256" key="4">
    <source>
        <dbReference type="ARBA" id="ARBA00022692"/>
    </source>
</evidence>
<feature type="transmembrane region" description="Helical" evidence="9">
    <location>
        <begin position="79"/>
        <end position="97"/>
    </location>
</feature>
<evidence type="ECO:0000256" key="9">
    <source>
        <dbReference type="SAM" id="Phobius"/>
    </source>
</evidence>
<dbReference type="AlphaFoldDB" id="A0AAW1TUG7"/>
<dbReference type="Proteomes" id="UP001431783">
    <property type="component" value="Unassembled WGS sequence"/>
</dbReference>
<evidence type="ECO:0000256" key="3">
    <source>
        <dbReference type="ARBA" id="ARBA00022490"/>
    </source>
</evidence>
<keyword evidence="11" id="KW-1185">Reference proteome</keyword>
<dbReference type="EMBL" id="JARQZJ010000004">
    <property type="protein sequence ID" value="KAK9870794.1"/>
    <property type="molecule type" value="Genomic_DNA"/>
</dbReference>
<gene>
    <name evidence="10" type="ORF">WA026_009754</name>
</gene>
<keyword evidence="3" id="KW-0963">Cytoplasm</keyword>
<evidence type="ECO:0000313" key="11">
    <source>
        <dbReference type="Proteomes" id="UP001431783"/>
    </source>
</evidence>
<keyword evidence="5" id="KW-0735">Signal-anchor</keyword>
<proteinExistence type="predicted"/>
<accession>A0AAW1TUG7</accession>
<evidence type="ECO:0000256" key="6">
    <source>
        <dbReference type="ARBA" id="ARBA00022989"/>
    </source>
</evidence>
<keyword evidence="8 9" id="KW-0472">Membrane</keyword>
<dbReference type="InterPro" id="IPR038757">
    <property type="entry name" value="BRAP"/>
</dbReference>
<keyword evidence="4 9" id="KW-0812">Transmembrane</keyword>
<keyword evidence="6 9" id="KW-1133">Transmembrane helix</keyword>
<name>A0AAW1TUG7_9CUCU</name>
<comment type="caution">
    <text evidence="10">The sequence shown here is derived from an EMBL/GenBank/DDBJ whole genome shotgun (WGS) entry which is preliminary data.</text>
</comment>
<organism evidence="10 11">
    <name type="scientific">Henosepilachna vigintioctopunctata</name>
    <dbReference type="NCBI Taxonomy" id="420089"/>
    <lineage>
        <taxon>Eukaryota</taxon>
        <taxon>Metazoa</taxon>
        <taxon>Ecdysozoa</taxon>
        <taxon>Arthropoda</taxon>
        <taxon>Hexapoda</taxon>
        <taxon>Insecta</taxon>
        <taxon>Pterygota</taxon>
        <taxon>Neoptera</taxon>
        <taxon>Endopterygota</taxon>
        <taxon>Coleoptera</taxon>
        <taxon>Polyphaga</taxon>
        <taxon>Cucujiformia</taxon>
        <taxon>Coccinelloidea</taxon>
        <taxon>Coccinellidae</taxon>
        <taxon>Epilachninae</taxon>
        <taxon>Epilachnini</taxon>
        <taxon>Henosepilachna</taxon>
    </lineage>
</organism>
<reference evidence="10 11" key="1">
    <citation type="submission" date="2023-03" db="EMBL/GenBank/DDBJ databases">
        <title>Genome insight into feeding habits of ladybird beetles.</title>
        <authorList>
            <person name="Li H.-S."/>
            <person name="Huang Y.-H."/>
            <person name="Pang H."/>
        </authorList>
    </citation>
    <scope>NUCLEOTIDE SEQUENCE [LARGE SCALE GENOMIC DNA]</scope>
    <source>
        <strain evidence="10">SYSU_2023b</strain>
        <tissue evidence="10">Whole body</tissue>
    </source>
</reference>
<dbReference type="PANTHER" id="PTHR35259">
    <property type="entry name" value="BOMBESIN RECEPTOR-ACTIVATED PROTEIN C6ORF89"/>
    <property type="match status" value="1"/>
</dbReference>
<sequence length="365" mass="42411">MSAKDLVQQYKEDVNNLVESAKEHNLPNQKIEEIFDNCFNTLRGINEYEDKVSPKVSEESEFQTSTKNINQLYAFSIRIIKIFLLIFTLAIFIYILLNVHQPTASLVLRNVQGLIYPGLKILRFLSVPIIKRYPSLTELYDESCLLENPYFYVHDMECWPCQNVYSVFELKGPVNQSMYLSGIPYVTKTSHQVVPYTELRNLYELNEDILNKESSTIKSTTYKIENLKELFSQNPDELSSSNIHFSWRINKMSPARIIRKLFPRPEIFPERTGQSVERYIIVDGTKASPYSLPNTECGFISVRQAYGQRTIFLKPSQECSGECRTLSVVLQPSTILLYNWWYWRPISLPTENSSDISILYISSYC</sequence>
<protein>
    <submittedName>
        <fullName evidence="10">Uncharacterized protein</fullName>
    </submittedName>
</protein>
<dbReference type="PANTHER" id="PTHR35259:SF1">
    <property type="entry name" value="BOMBESIN RECEPTOR-ACTIVATED PROTEIN C6ORF89"/>
    <property type="match status" value="1"/>
</dbReference>
<evidence type="ECO:0000256" key="2">
    <source>
        <dbReference type="ARBA" id="ARBA00004496"/>
    </source>
</evidence>
<evidence type="ECO:0000313" key="10">
    <source>
        <dbReference type="EMBL" id="KAK9870794.1"/>
    </source>
</evidence>
<evidence type="ECO:0000256" key="8">
    <source>
        <dbReference type="ARBA" id="ARBA00023136"/>
    </source>
</evidence>
<dbReference type="GO" id="GO:0000139">
    <property type="term" value="C:Golgi membrane"/>
    <property type="evidence" value="ECO:0007669"/>
    <property type="project" value="UniProtKB-SubCell"/>
</dbReference>
<evidence type="ECO:0000256" key="5">
    <source>
        <dbReference type="ARBA" id="ARBA00022968"/>
    </source>
</evidence>
<evidence type="ECO:0000256" key="1">
    <source>
        <dbReference type="ARBA" id="ARBA00004323"/>
    </source>
</evidence>
<comment type="subcellular location">
    <subcellularLocation>
        <location evidence="2">Cytoplasm</location>
    </subcellularLocation>
    <subcellularLocation>
        <location evidence="1">Golgi apparatus membrane</location>
        <topology evidence="1">Single-pass type II membrane protein</topology>
    </subcellularLocation>
</comment>